<keyword evidence="4" id="KW-1185">Reference proteome</keyword>
<dbReference type="AlphaFoldDB" id="A0A075NZK2"/>
<dbReference type="EMBL" id="CP008849">
    <property type="protein sequence ID" value="AIF98981.1"/>
    <property type="molecule type" value="Genomic_DNA"/>
</dbReference>
<dbReference type="OrthoDB" id="6238772at2"/>
<evidence type="ECO:0000313" key="3">
    <source>
        <dbReference type="EMBL" id="HBU53092.1"/>
    </source>
</evidence>
<reference evidence="1 4" key="1">
    <citation type="submission" date="2014-06" db="EMBL/GenBank/DDBJ databases">
        <title>Genomes of Alteromonas australica, a world apart.</title>
        <authorList>
            <person name="Gonzaga A."/>
            <person name="Lopez-Perez M."/>
            <person name="Rodriguez-Valera F."/>
        </authorList>
    </citation>
    <scope>NUCLEOTIDE SEQUENCE [LARGE SCALE GENOMIC DNA]</scope>
    <source>
        <strain evidence="1 4">H 17</strain>
    </source>
</reference>
<dbReference type="GeneID" id="78255234"/>
<dbReference type="EMBL" id="DNAN01000521">
    <property type="protein sequence ID" value="HAW77002.1"/>
    <property type="molecule type" value="Genomic_DNA"/>
</dbReference>
<organism evidence="1 4">
    <name type="scientific">Alteromonas australica</name>
    <dbReference type="NCBI Taxonomy" id="589873"/>
    <lineage>
        <taxon>Bacteria</taxon>
        <taxon>Pseudomonadati</taxon>
        <taxon>Pseudomonadota</taxon>
        <taxon>Gammaproteobacteria</taxon>
        <taxon>Alteromonadales</taxon>
        <taxon>Alteromonadaceae</taxon>
        <taxon>Alteromonas/Salinimonas group</taxon>
        <taxon>Alteromonas</taxon>
    </lineage>
</organism>
<dbReference type="EMBL" id="DONK01000275">
    <property type="protein sequence ID" value="HBU53092.1"/>
    <property type="molecule type" value="Genomic_DNA"/>
</dbReference>
<dbReference type="STRING" id="589873.EP12_10245"/>
<name>A0A075NZK2_9ALTE</name>
<evidence type="ECO:0000313" key="5">
    <source>
        <dbReference type="Proteomes" id="UP000263517"/>
    </source>
</evidence>
<protein>
    <submittedName>
        <fullName evidence="1">Uncharacterized protein</fullName>
    </submittedName>
</protein>
<evidence type="ECO:0000313" key="4">
    <source>
        <dbReference type="Proteomes" id="UP000056090"/>
    </source>
</evidence>
<accession>A0A075NZK2</accession>
<gene>
    <name evidence="2" type="ORF">DCW74_14860</name>
    <name evidence="3" type="ORF">DEB45_17720</name>
    <name evidence="1" type="ORF">EP13_09985</name>
</gene>
<dbReference type="KEGG" id="aal:EP13_09985"/>
<dbReference type="RefSeq" id="WP_044057125.1">
    <property type="nucleotide sequence ID" value="NZ_CAJXAX010000009.1"/>
</dbReference>
<sequence>MKYNVDIHVVLSTFEDMDDFHDDPDEASERLNFILHAMYDRADEDIETERLEKLLHHVWESWQQDSHLLEIDDDELLDWVDHTLATWDDAGNEEIS</sequence>
<dbReference type="PATRIC" id="fig|589873.4.peg.2211"/>
<dbReference type="KEGG" id="aaus:EP12_10245"/>
<dbReference type="Proteomes" id="UP000263517">
    <property type="component" value="Unassembled WGS sequence"/>
</dbReference>
<dbReference type="eggNOG" id="ENOG5032ZRE">
    <property type="taxonomic scope" value="Bacteria"/>
</dbReference>
<dbReference type="Proteomes" id="UP000264779">
    <property type="component" value="Unassembled WGS sequence"/>
</dbReference>
<dbReference type="Proteomes" id="UP000056090">
    <property type="component" value="Chromosome"/>
</dbReference>
<evidence type="ECO:0000313" key="2">
    <source>
        <dbReference type="EMBL" id="HAW77002.1"/>
    </source>
</evidence>
<evidence type="ECO:0000313" key="1">
    <source>
        <dbReference type="EMBL" id="AIF98981.1"/>
    </source>
</evidence>
<reference evidence="5 6" key="2">
    <citation type="journal article" date="2018" name="Nat. Biotechnol.">
        <title>A standardized bacterial taxonomy based on genome phylogeny substantially revises the tree of life.</title>
        <authorList>
            <person name="Parks D.H."/>
            <person name="Chuvochina M."/>
            <person name="Waite D.W."/>
            <person name="Rinke C."/>
            <person name="Skarshewski A."/>
            <person name="Chaumeil P.A."/>
            <person name="Hugenholtz P."/>
        </authorList>
    </citation>
    <scope>NUCLEOTIDE SEQUENCE [LARGE SCALE GENOMIC DNA]</scope>
    <source>
        <strain evidence="3">UBA11621</strain>
        <strain evidence="2">UBA11978</strain>
    </source>
</reference>
<proteinExistence type="predicted"/>
<evidence type="ECO:0000313" key="6">
    <source>
        <dbReference type="Proteomes" id="UP000264779"/>
    </source>
</evidence>